<protein>
    <submittedName>
        <fullName evidence="1">Uncharacterized protein</fullName>
    </submittedName>
</protein>
<dbReference type="InParanoid" id="B9SFC0"/>
<dbReference type="AlphaFoldDB" id="B9SFC0"/>
<evidence type="ECO:0000313" key="2">
    <source>
        <dbReference type="Proteomes" id="UP000008311"/>
    </source>
</evidence>
<reference evidence="2" key="1">
    <citation type="journal article" date="2010" name="Nat. Biotechnol.">
        <title>Draft genome sequence of the oilseed species Ricinus communis.</title>
        <authorList>
            <person name="Chan A.P."/>
            <person name="Crabtree J."/>
            <person name="Zhao Q."/>
            <person name="Lorenzi H."/>
            <person name="Orvis J."/>
            <person name="Puiu D."/>
            <person name="Melake-Berhan A."/>
            <person name="Jones K.M."/>
            <person name="Redman J."/>
            <person name="Chen G."/>
            <person name="Cahoon E.B."/>
            <person name="Gedil M."/>
            <person name="Stanke M."/>
            <person name="Haas B.J."/>
            <person name="Wortman J.R."/>
            <person name="Fraser-Liggett C.M."/>
            <person name="Ravel J."/>
            <person name="Rabinowicz P.D."/>
        </authorList>
    </citation>
    <scope>NUCLEOTIDE SEQUENCE [LARGE SCALE GENOMIC DNA]</scope>
    <source>
        <strain evidence="2">cv. Hale</strain>
    </source>
</reference>
<proteinExistence type="predicted"/>
<dbReference type="EMBL" id="EQ973944">
    <property type="protein sequence ID" value="EEF37708.1"/>
    <property type="molecule type" value="Genomic_DNA"/>
</dbReference>
<organism evidence="1 2">
    <name type="scientific">Ricinus communis</name>
    <name type="common">Castor bean</name>
    <dbReference type="NCBI Taxonomy" id="3988"/>
    <lineage>
        <taxon>Eukaryota</taxon>
        <taxon>Viridiplantae</taxon>
        <taxon>Streptophyta</taxon>
        <taxon>Embryophyta</taxon>
        <taxon>Tracheophyta</taxon>
        <taxon>Spermatophyta</taxon>
        <taxon>Magnoliopsida</taxon>
        <taxon>eudicotyledons</taxon>
        <taxon>Gunneridae</taxon>
        <taxon>Pentapetalae</taxon>
        <taxon>rosids</taxon>
        <taxon>fabids</taxon>
        <taxon>Malpighiales</taxon>
        <taxon>Euphorbiaceae</taxon>
        <taxon>Acalyphoideae</taxon>
        <taxon>Acalypheae</taxon>
        <taxon>Ricinus</taxon>
    </lineage>
</organism>
<keyword evidence="2" id="KW-1185">Reference proteome</keyword>
<evidence type="ECO:0000313" key="1">
    <source>
        <dbReference type="EMBL" id="EEF37708.1"/>
    </source>
</evidence>
<accession>B9SFC0</accession>
<name>B9SFC0_RICCO</name>
<gene>
    <name evidence="1" type="ORF">RCOM_1096020</name>
</gene>
<sequence length="83" mass="9399">MEAYLICGLTLAASASLTRERDVSKVYRQWGSGRQGVGKWEPPMAVDQCGQNLSLSLLDLLMAFITIFLDMVRMEKPDFEYVH</sequence>
<dbReference type="Proteomes" id="UP000008311">
    <property type="component" value="Unassembled WGS sequence"/>
</dbReference>